<dbReference type="STRING" id="50990.A0A4Y7QI71"/>
<dbReference type="VEuPathDB" id="FungiDB:BD410DRAFT_783570"/>
<proteinExistence type="predicted"/>
<dbReference type="Proteomes" id="UP000294933">
    <property type="component" value="Unassembled WGS sequence"/>
</dbReference>
<dbReference type="AlphaFoldDB" id="A0A4Y7QI71"/>
<protein>
    <recommendedName>
        <fullName evidence="3">BTB domain-containing protein</fullName>
    </recommendedName>
</protein>
<accession>A0A4Y7QI71</accession>
<reference evidence="1 2" key="1">
    <citation type="submission" date="2018-06" db="EMBL/GenBank/DDBJ databases">
        <title>A transcriptomic atlas of mushroom development highlights an independent origin of complex multicellularity.</title>
        <authorList>
            <consortium name="DOE Joint Genome Institute"/>
            <person name="Krizsan K."/>
            <person name="Almasi E."/>
            <person name="Merenyi Z."/>
            <person name="Sahu N."/>
            <person name="Viragh M."/>
            <person name="Koszo T."/>
            <person name="Mondo S."/>
            <person name="Kiss B."/>
            <person name="Balint B."/>
            <person name="Kues U."/>
            <person name="Barry K."/>
            <person name="Hegedus J.C."/>
            <person name="Henrissat B."/>
            <person name="Johnson J."/>
            <person name="Lipzen A."/>
            <person name="Ohm R."/>
            <person name="Nagy I."/>
            <person name="Pangilinan J."/>
            <person name="Yan J."/>
            <person name="Xiong Y."/>
            <person name="Grigoriev I.V."/>
            <person name="Hibbett D.S."/>
            <person name="Nagy L.G."/>
        </authorList>
    </citation>
    <scope>NUCLEOTIDE SEQUENCE [LARGE SCALE GENOMIC DNA]</scope>
    <source>
        <strain evidence="1 2">SZMC22713</strain>
    </source>
</reference>
<dbReference type="InterPro" id="IPR011333">
    <property type="entry name" value="SKP1/BTB/POZ_sf"/>
</dbReference>
<organism evidence="1 2">
    <name type="scientific">Rickenella mellea</name>
    <dbReference type="NCBI Taxonomy" id="50990"/>
    <lineage>
        <taxon>Eukaryota</taxon>
        <taxon>Fungi</taxon>
        <taxon>Dikarya</taxon>
        <taxon>Basidiomycota</taxon>
        <taxon>Agaricomycotina</taxon>
        <taxon>Agaricomycetes</taxon>
        <taxon>Hymenochaetales</taxon>
        <taxon>Rickenellaceae</taxon>
        <taxon>Rickenella</taxon>
    </lineage>
</organism>
<gene>
    <name evidence="1" type="ORF">BD410DRAFT_783570</name>
</gene>
<evidence type="ECO:0000313" key="1">
    <source>
        <dbReference type="EMBL" id="TDL26519.1"/>
    </source>
</evidence>
<dbReference type="Gene3D" id="3.30.710.10">
    <property type="entry name" value="Potassium Channel Kv1.1, Chain A"/>
    <property type="match status" value="1"/>
</dbReference>
<name>A0A4Y7QI71_9AGAM</name>
<dbReference type="OrthoDB" id="3184970at2759"/>
<evidence type="ECO:0000313" key="2">
    <source>
        <dbReference type="Proteomes" id="UP000294933"/>
    </source>
</evidence>
<sequence length="295" mass="33251">MAARDSSQYHPSYSSRDGDLLLSSSDGVLFNVHSDVLRRASGFFKDMYDMPRSADETPGPLTAKSNTVAAALDIIYPDRGYPTIATVADFQDLQSFGDYYSMPKVGSHIRSLIQAGFRVSPDILGVDPVKLYVLCCRFGLEKEAKLASAQTLRIDVKSGSHDALLEELSCENLLRLTRLHQRRKDAVLNAILLNPRDFFELPKCRVRNSVNMYFGGPENYLHEIPTSWAILTQVIYEAIEKEPLDCVLRDRKFLDHAGLGTLWGTKCDRCVQIVCTKEHFWKSLQDLLDRTPNTV</sequence>
<dbReference type="EMBL" id="ML170161">
    <property type="protein sequence ID" value="TDL26519.1"/>
    <property type="molecule type" value="Genomic_DNA"/>
</dbReference>
<keyword evidence="2" id="KW-1185">Reference proteome</keyword>
<evidence type="ECO:0008006" key="3">
    <source>
        <dbReference type="Google" id="ProtNLM"/>
    </source>
</evidence>